<accession>A0ACB8R5I1</accession>
<reference evidence="1" key="2">
    <citation type="journal article" date="2022" name="New Phytol.">
        <title>Evolutionary transition to the ectomycorrhizal habit in the genomes of a hyperdiverse lineage of mushroom-forming fungi.</title>
        <authorList>
            <person name="Looney B."/>
            <person name="Miyauchi S."/>
            <person name="Morin E."/>
            <person name="Drula E."/>
            <person name="Courty P.E."/>
            <person name="Kohler A."/>
            <person name="Kuo A."/>
            <person name="LaButti K."/>
            <person name="Pangilinan J."/>
            <person name="Lipzen A."/>
            <person name="Riley R."/>
            <person name="Andreopoulos W."/>
            <person name="He G."/>
            <person name="Johnson J."/>
            <person name="Nolan M."/>
            <person name="Tritt A."/>
            <person name="Barry K.W."/>
            <person name="Grigoriev I.V."/>
            <person name="Nagy L.G."/>
            <person name="Hibbett D."/>
            <person name="Henrissat B."/>
            <person name="Matheny P.B."/>
            <person name="Labbe J."/>
            <person name="Martin F.M."/>
        </authorList>
    </citation>
    <scope>NUCLEOTIDE SEQUENCE</scope>
    <source>
        <strain evidence="1">FP105234-sp</strain>
    </source>
</reference>
<feature type="non-terminal residue" evidence="1">
    <location>
        <position position="1"/>
    </location>
</feature>
<dbReference type="Proteomes" id="UP000814033">
    <property type="component" value="Unassembled WGS sequence"/>
</dbReference>
<evidence type="ECO:0000313" key="1">
    <source>
        <dbReference type="EMBL" id="KAI0038821.1"/>
    </source>
</evidence>
<proteinExistence type="predicted"/>
<sequence>IREALVKICEEKIGVWPEKLAQVMFADRITVTKSTGFSPYFLIHGVHPVLPFDLTEATFMIDGYHSGLSPTELLVLRTRQLEKRPEDIECAAKELARHRFASKEQFERRFAKRMTTTEFSPGAWVLIRNTRVEKEMNRKHKPRYEGPFQVVRRTKGGSYVVKELSGTYMRNGIAAFRLVPY</sequence>
<dbReference type="EMBL" id="MU276405">
    <property type="protein sequence ID" value="KAI0038821.1"/>
    <property type="molecule type" value="Genomic_DNA"/>
</dbReference>
<comment type="caution">
    <text evidence="1">The sequence shown here is derived from an EMBL/GenBank/DDBJ whole genome shotgun (WGS) entry which is preliminary data.</text>
</comment>
<organism evidence="1 2">
    <name type="scientific">Auriscalpium vulgare</name>
    <dbReference type="NCBI Taxonomy" id="40419"/>
    <lineage>
        <taxon>Eukaryota</taxon>
        <taxon>Fungi</taxon>
        <taxon>Dikarya</taxon>
        <taxon>Basidiomycota</taxon>
        <taxon>Agaricomycotina</taxon>
        <taxon>Agaricomycetes</taxon>
        <taxon>Russulales</taxon>
        <taxon>Auriscalpiaceae</taxon>
        <taxon>Auriscalpium</taxon>
    </lineage>
</organism>
<protein>
    <submittedName>
        <fullName evidence="1">Uncharacterized protein</fullName>
    </submittedName>
</protein>
<gene>
    <name evidence="1" type="ORF">FA95DRAFT_1464079</name>
</gene>
<name>A0ACB8R5I1_9AGAM</name>
<keyword evidence="2" id="KW-1185">Reference proteome</keyword>
<reference evidence="1" key="1">
    <citation type="submission" date="2021-02" db="EMBL/GenBank/DDBJ databases">
        <authorList>
            <consortium name="DOE Joint Genome Institute"/>
            <person name="Ahrendt S."/>
            <person name="Looney B.P."/>
            <person name="Miyauchi S."/>
            <person name="Morin E."/>
            <person name="Drula E."/>
            <person name="Courty P.E."/>
            <person name="Chicoki N."/>
            <person name="Fauchery L."/>
            <person name="Kohler A."/>
            <person name="Kuo A."/>
            <person name="Labutti K."/>
            <person name="Pangilinan J."/>
            <person name="Lipzen A."/>
            <person name="Riley R."/>
            <person name="Andreopoulos W."/>
            <person name="He G."/>
            <person name="Johnson J."/>
            <person name="Barry K.W."/>
            <person name="Grigoriev I.V."/>
            <person name="Nagy L."/>
            <person name="Hibbett D."/>
            <person name="Henrissat B."/>
            <person name="Matheny P.B."/>
            <person name="Labbe J."/>
            <person name="Martin F."/>
        </authorList>
    </citation>
    <scope>NUCLEOTIDE SEQUENCE</scope>
    <source>
        <strain evidence="1">FP105234-sp</strain>
    </source>
</reference>
<evidence type="ECO:0000313" key="2">
    <source>
        <dbReference type="Proteomes" id="UP000814033"/>
    </source>
</evidence>
<feature type="non-terminal residue" evidence="1">
    <location>
        <position position="181"/>
    </location>
</feature>